<dbReference type="AlphaFoldDB" id="A0A917MZA9"/>
<dbReference type="NCBIfam" id="NF033710">
    <property type="entry name" value="T9SS_OM_PorV"/>
    <property type="match status" value="1"/>
</dbReference>
<evidence type="ECO:0000313" key="2">
    <source>
        <dbReference type="EMBL" id="GGH83575.1"/>
    </source>
</evidence>
<protein>
    <recommendedName>
        <fullName evidence="1">Type IX secretion system protein PorV domain-containing protein</fullName>
    </recommendedName>
</protein>
<name>A0A917MZA9_9BACT</name>
<keyword evidence="3" id="KW-1185">Reference proteome</keyword>
<dbReference type="Proteomes" id="UP000627292">
    <property type="component" value="Unassembled WGS sequence"/>
</dbReference>
<dbReference type="InterPro" id="IPR045741">
    <property type="entry name" value="PorV"/>
</dbReference>
<reference evidence="2" key="1">
    <citation type="journal article" date="2014" name="Int. J. Syst. Evol. Microbiol.">
        <title>Complete genome sequence of Corynebacterium casei LMG S-19264T (=DSM 44701T), isolated from a smear-ripened cheese.</title>
        <authorList>
            <consortium name="US DOE Joint Genome Institute (JGI-PGF)"/>
            <person name="Walter F."/>
            <person name="Albersmeier A."/>
            <person name="Kalinowski J."/>
            <person name="Ruckert C."/>
        </authorList>
    </citation>
    <scope>NUCLEOTIDE SEQUENCE</scope>
    <source>
        <strain evidence="2">CGMCC 1.15290</strain>
    </source>
</reference>
<reference evidence="2" key="2">
    <citation type="submission" date="2020-09" db="EMBL/GenBank/DDBJ databases">
        <authorList>
            <person name="Sun Q."/>
            <person name="Zhou Y."/>
        </authorList>
    </citation>
    <scope>NUCLEOTIDE SEQUENCE</scope>
    <source>
        <strain evidence="2">CGMCC 1.15290</strain>
    </source>
</reference>
<evidence type="ECO:0000259" key="1">
    <source>
        <dbReference type="Pfam" id="PF19572"/>
    </source>
</evidence>
<accession>A0A917MZA9</accession>
<comment type="caution">
    <text evidence="2">The sequence shown here is derived from an EMBL/GenBank/DDBJ whole genome shotgun (WGS) entry which is preliminary data.</text>
</comment>
<dbReference type="SUPFAM" id="SSF56935">
    <property type="entry name" value="Porins"/>
    <property type="match status" value="1"/>
</dbReference>
<dbReference type="NCBIfam" id="NF033709">
    <property type="entry name" value="PorV_fam"/>
    <property type="match status" value="1"/>
</dbReference>
<feature type="domain" description="Type IX secretion system protein PorV" evidence="1">
    <location>
        <begin position="2"/>
        <end position="233"/>
    </location>
</feature>
<evidence type="ECO:0000313" key="3">
    <source>
        <dbReference type="Proteomes" id="UP000627292"/>
    </source>
</evidence>
<dbReference type="InterPro" id="IPR047799">
    <property type="entry name" value="T9SS_OM_PorV"/>
</dbReference>
<dbReference type="EMBL" id="BMIB01000010">
    <property type="protein sequence ID" value="GGH83575.1"/>
    <property type="molecule type" value="Genomic_DNA"/>
</dbReference>
<sequence length="342" mass="36893">MVSTAVPFLRISPDARAGGMGEAAVSTSPNANSQFYNVAKYAFVHDKGGLSATYTSWLRDLGLKDVYMAAMAGYYKPDDEQAFSASLRFFNLGNIEISDAEGNDLGMQRSSELGFDAGYSRKLNKDLSVGVALRYIYSNLAGSNSVTGGLYKAGSAVAGDVGIFYSRSEITGKGWQAGLALTNLGGKIGYTNDATQKSYLPANLGLGAGYTWVFNDQHKLALHAEVNKLLVPELPVEADSAAFVKYNTQGVASSWVSSLGNDAWAFSLGTEYVYNRLYAFRAGYYSDSRGMGKRSYFTAGVGMNYYVFGLNFSYLVPSGGGVTRNPLSNTLRFSLLYYIAKD</sequence>
<gene>
    <name evidence="2" type="primary">porV</name>
    <name evidence="2" type="ORF">GCM10011379_59170</name>
</gene>
<organism evidence="2 3">
    <name type="scientific">Filimonas zeae</name>
    <dbReference type="NCBI Taxonomy" id="1737353"/>
    <lineage>
        <taxon>Bacteria</taxon>
        <taxon>Pseudomonadati</taxon>
        <taxon>Bacteroidota</taxon>
        <taxon>Chitinophagia</taxon>
        <taxon>Chitinophagales</taxon>
        <taxon>Chitinophagaceae</taxon>
        <taxon>Filimonas</taxon>
    </lineage>
</organism>
<dbReference type="Gene3D" id="2.40.160.60">
    <property type="entry name" value="Outer membrane protein transport protein (OMPP1/FadL/TodX)"/>
    <property type="match status" value="1"/>
</dbReference>
<proteinExistence type="predicted"/>
<dbReference type="Pfam" id="PF19572">
    <property type="entry name" value="PorV"/>
    <property type="match status" value="1"/>
</dbReference>